<feature type="transmembrane region" description="Helical" evidence="1">
    <location>
        <begin position="35"/>
        <end position="54"/>
    </location>
</feature>
<evidence type="ECO:0000313" key="3">
    <source>
        <dbReference type="Proteomes" id="UP000004095"/>
    </source>
</evidence>
<dbReference type="RefSeq" id="WP_002701301.1">
    <property type="nucleotide sequence ID" value="NZ_AAWS01000036.1"/>
</dbReference>
<accession>A1ZTM6</accession>
<keyword evidence="1" id="KW-1133">Transmembrane helix</keyword>
<dbReference type="EMBL" id="AAWS01000036">
    <property type="protein sequence ID" value="EAY26286.1"/>
    <property type="molecule type" value="Genomic_DNA"/>
</dbReference>
<feature type="transmembrane region" description="Helical" evidence="1">
    <location>
        <begin position="101"/>
        <end position="118"/>
    </location>
</feature>
<proteinExistence type="predicted"/>
<keyword evidence="1" id="KW-0812">Transmembrane</keyword>
<reference evidence="2 3" key="1">
    <citation type="submission" date="2007-01" db="EMBL/GenBank/DDBJ databases">
        <authorList>
            <person name="Haygood M."/>
            <person name="Podell S."/>
            <person name="Anderson C."/>
            <person name="Hopkinson B."/>
            <person name="Roe K."/>
            <person name="Barbeau K."/>
            <person name="Gaasterland T."/>
            <person name="Ferriera S."/>
            <person name="Johnson J."/>
            <person name="Kravitz S."/>
            <person name="Beeson K."/>
            <person name="Sutton G."/>
            <person name="Rogers Y.-H."/>
            <person name="Friedman R."/>
            <person name="Frazier M."/>
            <person name="Venter J.C."/>
        </authorList>
    </citation>
    <scope>NUCLEOTIDE SEQUENCE [LARGE SCALE GENOMIC DNA]</scope>
    <source>
        <strain evidence="2 3">ATCC 23134</strain>
    </source>
</reference>
<gene>
    <name evidence="2" type="ORF">M23134_01609</name>
</gene>
<keyword evidence="1" id="KW-0472">Membrane</keyword>
<feature type="transmembrane region" description="Helical" evidence="1">
    <location>
        <begin position="60"/>
        <end position="80"/>
    </location>
</feature>
<evidence type="ECO:0000313" key="2">
    <source>
        <dbReference type="EMBL" id="EAY26286.1"/>
    </source>
</evidence>
<dbReference type="AlphaFoldDB" id="A1ZTM6"/>
<keyword evidence="3" id="KW-1185">Reference proteome</keyword>
<feature type="transmembrane region" description="Helical" evidence="1">
    <location>
        <begin position="153"/>
        <end position="175"/>
    </location>
</feature>
<protein>
    <submittedName>
        <fullName evidence="2">Uncharacterized protein</fullName>
    </submittedName>
</protein>
<name>A1ZTM6_MICM2</name>
<comment type="caution">
    <text evidence="2">The sequence shown here is derived from an EMBL/GenBank/DDBJ whole genome shotgun (WGS) entry which is preliminary data.</text>
</comment>
<sequence length="207" mass="23979">MKNNFSQRHIEWNYPKPGNSWDKFVGPGATKGEQALMLLPTLVLTAGLLIWVPIQGIQWSIWQYLVAGFLAFDLIGGVITNATSTAKRWYHRAGQSRGKHLQFVAVHILQLFLVTWLFNDLNWVYLFSIYAYLMLSSWWVLRLPLYLQRPAAFGIYTLTLMLHYSFLSGMEGFGAIPGLEWFVPVFFFKLLISHLLTEEPYRPVSRF</sequence>
<dbReference type="Proteomes" id="UP000004095">
    <property type="component" value="Unassembled WGS sequence"/>
</dbReference>
<organism evidence="2 3">
    <name type="scientific">Microscilla marina ATCC 23134</name>
    <dbReference type="NCBI Taxonomy" id="313606"/>
    <lineage>
        <taxon>Bacteria</taxon>
        <taxon>Pseudomonadati</taxon>
        <taxon>Bacteroidota</taxon>
        <taxon>Cytophagia</taxon>
        <taxon>Cytophagales</taxon>
        <taxon>Microscillaceae</taxon>
        <taxon>Microscilla</taxon>
    </lineage>
</organism>
<evidence type="ECO:0000256" key="1">
    <source>
        <dbReference type="SAM" id="Phobius"/>
    </source>
</evidence>
<feature type="transmembrane region" description="Helical" evidence="1">
    <location>
        <begin position="124"/>
        <end position="141"/>
    </location>
</feature>
<dbReference type="OrthoDB" id="1550909at2"/>
<dbReference type="eggNOG" id="ENOG502ZC7Q">
    <property type="taxonomic scope" value="Bacteria"/>
</dbReference>